<dbReference type="Proteomes" id="UP001149140">
    <property type="component" value="Unassembled WGS sequence"/>
</dbReference>
<dbReference type="GO" id="GO:0008933">
    <property type="term" value="F:peptidoglycan lytic transglycosylase activity"/>
    <property type="evidence" value="ECO:0007669"/>
    <property type="project" value="TreeGrafter"/>
</dbReference>
<dbReference type="RefSeq" id="WP_270038546.1">
    <property type="nucleotide sequence ID" value="NZ_JAPDOD010000003.1"/>
</dbReference>
<dbReference type="SUPFAM" id="SSF53955">
    <property type="entry name" value="Lysozyme-like"/>
    <property type="match status" value="1"/>
</dbReference>
<dbReference type="Gene3D" id="1.10.530.10">
    <property type="match status" value="1"/>
</dbReference>
<name>A0A9X3MQ95_9ACTN</name>
<keyword evidence="3" id="KW-1185">Reference proteome</keyword>
<dbReference type="EMBL" id="JAPDOD010000003">
    <property type="protein sequence ID" value="MDA0159776.1"/>
    <property type="molecule type" value="Genomic_DNA"/>
</dbReference>
<evidence type="ECO:0000313" key="2">
    <source>
        <dbReference type="EMBL" id="MDA0159776.1"/>
    </source>
</evidence>
<reference evidence="2" key="1">
    <citation type="submission" date="2022-10" db="EMBL/GenBank/DDBJ databases">
        <title>The WGS of Solirubrobacter ginsenosidimutans DSM 21036.</title>
        <authorList>
            <person name="Jiang Z."/>
        </authorList>
    </citation>
    <scope>NUCLEOTIDE SEQUENCE</scope>
    <source>
        <strain evidence="2">DSM 21036</strain>
    </source>
</reference>
<proteinExistence type="predicted"/>
<dbReference type="GO" id="GO:0009253">
    <property type="term" value="P:peptidoglycan catabolic process"/>
    <property type="evidence" value="ECO:0007669"/>
    <property type="project" value="TreeGrafter"/>
</dbReference>
<dbReference type="PANTHER" id="PTHR30163:SF8">
    <property type="entry name" value="LYTIC MUREIN TRANSGLYCOSYLASE"/>
    <property type="match status" value="1"/>
</dbReference>
<sequence length="273" mass="29619">MWWLLAVLLVAVTATGGDSRTLRDDPPPAANAPLAREPAALAEAFTTTTRRLRASGWDGSGAVPDDVTLLALHHQRILRLLAQRRALGDATLAKLPDDVRGEARDTVAARRALDAIPRGKPPRVRVAAAAPASELRAAYDAAQRRFGVDWSVLAAVNFVESAFGRVRSASEAGARGPMQFLPATWREYGLGGDIDDPRDAILAAANYLHRAGASESLDRALYAYNHSSRYVRAVRRLAARMRADQRAFLTYYAWQVFVRTPGGGARRITGPGR</sequence>
<dbReference type="CDD" id="cd13399">
    <property type="entry name" value="Slt35-like"/>
    <property type="match status" value="1"/>
</dbReference>
<gene>
    <name evidence="2" type="ORF">OM076_05850</name>
</gene>
<organism evidence="2 3">
    <name type="scientific">Solirubrobacter ginsenosidimutans</name>
    <dbReference type="NCBI Taxonomy" id="490573"/>
    <lineage>
        <taxon>Bacteria</taxon>
        <taxon>Bacillati</taxon>
        <taxon>Actinomycetota</taxon>
        <taxon>Thermoleophilia</taxon>
        <taxon>Solirubrobacterales</taxon>
        <taxon>Solirubrobacteraceae</taxon>
        <taxon>Solirubrobacter</taxon>
    </lineage>
</organism>
<dbReference type="Pfam" id="PF01464">
    <property type="entry name" value="SLT"/>
    <property type="match status" value="1"/>
</dbReference>
<dbReference type="PANTHER" id="PTHR30163">
    <property type="entry name" value="MEMBRANE-BOUND LYTIC MUREIN TRANSGLYCOSYLASE B"/>
    <property type="match status" value="1"/>
</dbReference>
<protein>
    <submittedName>
        <fullName evidence="2">Lytic transglycosylase domain-containing protein</fullName>
    </submittedName>
</protein>
<evidence type="ECO:0000313" key="3">
    <source>
        <dbReference type="Proteomes" id="UP001149140"/>
    </source>
</evidence>
<dbReference type="AlphaFoldDB" id="A0A9X3MQ95"/>
<dbReference type="InterPro" id="IPR043426">
    <property type="entry name" value="MltB-like"/>
</dbReference>
<dbReference type="InterPro" id="IPR008258">
    <property type="entry name" value="Transglycosylase_SLT_dom_1"/>
</dbReference>
<feature type="domain" description="Transglycosylase SLT" evidence="1">
    <location>
        <begin position="140"/>
        <end position="236"/>
    </location>
</feature>
<accession>A0A9X3MQ95</accession>
<comment type="caution">
    <text evidence="2">The sequence shown here is derived from an EMBL/GenBank/DDBJ whole genome shotgun (WGS) entry which is preliminary data.</text>
</comment>
<evidence type="ECO:0000259" key="1">
    <source>
        <dbReference type="Pfam" id="PF01464"/>
    </source>
</evidence>
<dbReference type="InterPro" id="IPR023346">
    <property type="entry name" value="Lysozyme-like_dom_sf"/>
</dbReference>